<feature type="active site" description="Proton donor" evidence="4">
    <location>
        <position position="110"/>
    </location>
</feature>
<evidence type="ECO:0000256" key="5">
    <source>
        <dbReference type="PIRSR" id="PIRSR000097-2"/>
    </source>
</evidence>
<reference evidence="8" key="1">
    <citation type="submission" date="2021-05" db="EMBL/GenBank/DDBJ databases">
        <title>Comparative genomics of three Colletotrichum scovillei strains and genetic complementation revealed genes involved fungal growth and virulence on chili pepper.</title>
        <authorList>
            <person name="Hsieh D.-K."/>
            <person name="Chuang S.-C."/>
            <person name="Chen C.-Y."/>
            <person name="Chao Y.-T."/>
            <person name="Lu M.-Y.J."/>
            <person name="Lee M.-H."/>
            <person name="Shih M.-C."/>
        </authorList>
    </citation>
    <scope>NUCLEOTIDE SEQUENCE</scope>
    <source>
        <strain evidence="8">Coll-153</strain>
    </source>
</reference>
<dbReference type="CDD" id="cd19120">
    <property type="entry name" value="AKR_AKR3C2-3"/>
    <property type="match status" value="1"/>
</dbReference>
<dbReference type="InterPro" id="IPR020471">
    <property type="entry name" value="AKR"/>
</dbReference>
<protein>
    <submittedName>
        <fullName evidence="8">Aldo/keto reductase</fullName>
    </submittedName>
</protein>
<feature type="domain" description="NADP-dependent oxidoreductase" evidence="7">
    <location>
        <begin position="72"/>
        <end position="324"/>
    </location>
</feature>
<dbReference type="Gene3D" id="3.20.20.100">
    <property type="entry name" value="NADP-dependent oxidoreductase domain"/>
    <property type="match status" value="1"/>
</dbReference>
<comment type="caution">
    <text evidence="8">The sequence shown here is derived from an EMBL/GenBank/DDBJ whole genome shotgun (WGS) entry which is preliminary data.</text>
</comment>
<dbReference type="PRINTS" id="PR00069">
    <property type="entry name" value="ALDKETRDTASE"/>
</dbReference>
<dbReference type="Pfam" id="PF00248">
    <property type="entry name" value="Aldo_ket_red"/>
    <property type="match status" value="1"/>
</dbReference>
<dbReference type="GO" id="GO:0016616">
    <property type="term" value="F:oxidoreductase activity, acting on the CH-OH group of donors, NAD or NADP as acceptor"/>
    <property type="evidence" value="ECO:0007669"/>
    <property type="project" value="UniProtKB-ARBA"/>
</dbReference>
<evidence type="ECO:0000256" key="4">
    <source>
        <dbReference type="PIRSR" id="PIRSR000097-1"/>
    </source>
</evidence>
<comment type="similarity">
    <text evidence="1">Belongs to the aldo/keto reductase family.</text>
</comment>
<evidence type="ECO:0000256" key="1">
    <source>
        <dbReference type="ARBA" id="ARBA00007905"/>
    </source>
</evidence>
<feature type="binding site" evidence="5">
    <location>
        <position position="166"/>
    </location>
    <ligand>
        <name>substrate</name>
    </ligand>
</feature>
<evidence type="ECO:0000256" key="3">
    <source>
        <dbReference type="ARBA" id="ARBA00023002"/>
    </source>
</evidence>
<accession>A0A9P7UI02</accession>
<evidence type="ECO:0000313" key="8">
    <source>
        <dbReference type="EMBL" id="KAG7054067.1"/>
    </source>
</evidence>
<keyword evidence="3" id="KW-0560">Oxidoreductase</keyword>
<evidence type="ECO:0000256" key="6">
    <source>
        <dbReference type="PIRSR" id="PIRSR000097-3"/>
    </source>
</evidence>
<dbReference type="PANTHER" id="PTHR43827:SF3">
    <property type="entry name" value="NADP-DEPENDENT OXIDOREDUCTASE DOMAIN-CONTAINING PROTEIN"/>
    <property type="match status" value="1"/>
</dbReference>
<sequence length="344" mass="38234">MFLTINSSRLCSTLRPRPVLPLISSQHLQKRTMNSILSTFTPDASGTPPKQVDYIPWLTLNDGKMIPMLGYGLGTANYKAGGASFDEKIVDNTVMAIKAGYHHLDGAEVYGNEEELGAAIKKAGVPREKLYVTAKISGTKKQDTEEAFATSLKKLDLEYVDLYLIHAPFFADSDEELQQKWADLEAIQASGRAKSIGLSNFLQPQIEAILKTAKVVPAINQIEFHPHLQHGDLLQFHRDNNIAVSCYAPLTPITSDVDSPVRTIWANLSKKYGVSDSVIGLRWCIDQGLIVITTSSKEERLQSYLNHIPAIKLTPREVKEIAEAGKTKHVRGFWKNKFDADDTR</sequence>
<dbReference type="InterPro" id="IPR018170">
    <property type="entry name" value="Aldo/ket_reductase_CS"/>
</dbReference>
<dbReference type="EMBL" id="JAESDN010000003">
    <property type="protein sequence ID" value="KAG7054067.1"/>
    <property type="molecule type" value="Genomic_DNA"/>
</dbReference>
<evidence type="ECO:0000313" key="9">
    <source>
        <dbReference type="Proteomes" id="UP000699042"/>
    </source>
</evidence>
<evidence type="ECO:0000259" key="7">
    <source>
        <dbReference type="Pfam" id="PF00248"/>
    </source>
</evidence>
<dbReference type="PANTHER" id="PTHR43827">
    <property type="entry name" value="2,5-DIKETO-D-GLUCONIC ACID REDUCTASE"/>
    <property type="match status" value="1"/>
</dbReference>
<dbReference type="AlphaFoldDB" id="A0A9P7UI02"/>
<gene>
    <name evidence="8" type="ORF">JMJ77_001140</name>
</gene>
<dbReference type="Proteomes" id="UP000699042">
    <property type="component" value="Unassembled WGS sequence"/>
</dbReference>
<proteinExistence type="inferred from homology"/>
<name>A0A9P7UI02_9PEZI</name>
<keyword evidence="9" id="KW-1185">Reference proteome</keyword>
<evidence type="ECO:0000256" key="2">
    <source>
        <dbReference type="ARBA" id="ARBA00022857"/>
    </source>
</evidence>
<dbReference type="InterPro" id="IPR044494">
    <property type="entry name" value="AKR3C2/3"/>
</dbReference>
<dbReference type="PIRSF" id="PIRSF000097">
    <property type="entry name" value="AKR"/>
    <property type="match status" value="1"/>
</dbReference>
<feature type="site" description="Lowers pKa of active site Tyr" evidence="6">
    <location>
        <position position="135"/>
    </location>
</feature>
<organism evidence="8 9">
    <name type="scientific">Colletotrichum scovillei</name>
    <dbReference type="NCBI Taxonomy" id="1209932"/>
    <lineage>
        <taxon>Eukaryota</taxon>
        <taxon>Fungi</taxon>
        <taxon>Dikarya</taxon>
        <taxon>Ascomycota</taxon>
        <taxon>Pezizomycotina</taxon>
        <taxon>Sordariomycetes</taxon>
        <taxon>Hypocreomycetidae</taxon>
        <taxon>Glomerellales</taxon>
        <taxon>Glomerellaceae</taxon>
        <taxon>Colletotrichum</taxon>
        <taxon>Colletotrichum acutatum species complex</taxon>
    </lineage>
</organism>
<dbReference type="FunFam" id="3.20.20.100:FF:000002">
    <property type="entry name" value="2,5-diketo-D-gluconic acid reductase A"/>
    <property type="match status" value="1"/>
</dbReference>
<dbReference type="PROSITE" id="PS00062">
    <property type="entry name" value="ALDOKETO_REDUCTASE_2"/>
    <property type="match status" value="1"/>
</dbReference>
<dbReference type="GO" id="GO:0016652">
    <property type="term" value="F:oxidoreductase activity, acting on NAD(P)H as acceptor"/>
    <property type="evidence" value="ECO:0007669"/>
    <property type="project" value="InterPro"/>
</dbReference>
<dbReference type="InterPro" id="IPR023210">
    <property type="entry name" value="NADP_OxRdtase_dom"/>
</dbReference>
<dbReference type="SUPFAM" id="SSF51430">
    <property type="entry name" value="NAD(P)-linked oxidoreductase"/>
    <property type="match status" value="1"/>
</dbReference>
<dbReference type="InterPro" id="IPR036812">
    <property type="entry name" value="NAD(P)_OxRdtase_dom_sf"/>
</dbReference>
<keyword evidence="2" id="KW-0521">NADP</keyword>